<evidence type="ECO:0000313" key="1">
    <source>
        <dbReference type="EMBL" id="SEA18647.1"/>
    </source>
</evidence>
<name>A0A1H3Z4Q5_9EURY</name>
<reference evidence="1 2" key="1">
    <citation type="submission" date="2016-10" db="EMBL/GenBank/DDBJ databases">
        <authorList>
            <person name="de Groot N.N."/>
        </authorList>
    </citation>
    <scope>NUCLEOTIDE SEQUENCE [LARGE SCALE GENOMIC DNA]</scope>
    <source>
        <strain evidence="1 2">CGMCC 1.8712</strain>
    </source>
</reference>
<accession>A0A1H3Z4Q5</accession>
<evidence type="ECO:0000313" key="2">
    <source>
        <dbReference type="Proteomes" id="UP000236755"/>
    </source>
</evidence>
<dbReference type="AlphaFoldDB" id="A0A1H3Z4Q5"/>
<dbReference type="OrthoDB" id="239728at2157"/>
<gene>
    <name evidence="1" type="ORF">SAMN04488065_2153</name>
</gene>
<dbReference type="RefSeq" id="WP_092634792.1">
    <property type="nucleotide sequence ID" value="NZ_FNQT01000003.1"/>
</dbReference>
<keyword evidence="2" id="KW-1185">Reference proteome</keyword>
<dbReference type="EMBL" id="FNQT01000003">
    <property type="protein sequence ID" value="SEA18647.1"/>
    <property type="molecule type" value="Genomic_DNA"/>
</dbReference>
<protein>
    <submittedName>
        <fullName evidence="1">Uncharacterized protein</fullName>
    </submittedName>
</protein>
<sequence length="100" mass="10828">MSDDFETTVRDAFTDRFGADEETAAAAAEKAAAYRNEEDEDLTAEAFLDAVEATDDYDGFAHRYDLAIGDLAAENEDCTDSRAYRLAGFDDLAADPDIGA</sequence>
<proteinExistence type="predicted"/>
<dbReference type="Proteomes" id="UP000236755">
    <property type="component" value="Unassembled WGS sequence"/>
</dbReference>
<organism evidence="1 2">
    <name type="scientific">Haloplanus vescus</name>
    <dbReference type="NCBI Taxonomy" id="555874"/>
    <lineage>
        <taxon>Archaea</taxon>
        <taxon>Methanobacteriati</taxon>
        <taxon>Methanobacteriota</taxon>
        <taxon>Stenosarchaea group</taxon>
        <taxon>Halobacteria</taxon>
        <taxon>Halobacteriales</taxon>
        <taxon>Haloferacaceae</taxon>
        <taxon>Haloplanus</taxon>
    </lineage>
</organism>